<comment type="subcellular location">
    <subcellularLocation>
        <location evidence="1">Nucleus</location>
    </subcellularLocation>
</comment>
<dbReference type="Pfam" id="PF05699">
    <property type="entry name" value="Dimer_Tnp_hAT"/>
    <property type="match status" value="1"/>
</dbReference>
<evidence type="ECO:0000256" key="11">
    <source>
        <dbReference type="SAM" id="MobiDB-lite"/>
    </source>
</evidence>
<evidence type="ECO:0000259" key="12">
    <source>
        <dbReference type="PROSITE" id="PS50808"/>
    </source>
</evidence>
<keyword evidence="15" id="KW-1185">Reference proteome</keyword>
<evidence type="ECO:0000256" key="7">
    <source>
        <dbReference type="ARBA" id="ARBA00023125"/>
    </source>
</evidence>
<keyword evidence="4 10" id="KW-0863">Zinc-finger</keyword>
<dbReference type="Pfam" id="PF02892">
    <property type="entry name" value="zf-BED"/>
    <property type="match status" value="1"/>
</dbReference>
<dbReference type="EMBL" id="LRBV02000004">
    <property type="status" value="NOT_ANNOTATED_CDS"/>
    <property type="molecule type" value="Genomic_DNA"/>
</dbReference>
<dbReference type="InterPro" id="IPR036236">
    <property type="entry name" value="Znf_C2H2_sf"/>
</dbReference>
<keyword evidence="8" id="KW-0804">Transcription</keyword>
<dbReference type="InterPro" id="IPR052035">
    <property type="entry name" value="ZnF_BED_domain_contain"/>
</dbReference>
<evidence type="ECO:0000256" key="9">
    <source>
        <dbReference type="ARBA" id="ARBA00023242"/>
    </source>
</evidence>
<dbReference type="Pfam" id="PF02365">
    <property type="entry name" value="NAM"/>
    <property type="match status" value="1"/>
</dbReference>
<keyword evidence="5" id="KW-0862">Zinc</keyword>
<accession>A0A7N2R3U4</accession>
<evidence type="ECO:0000256" key="1">
    <source>
        <dbReference type="ARBA" id="ARBA00004123"/>
    </source>
</evidence>
<dbReference type="SUPFAM" id="SSF140996">
    <property type="entry name" value="Hermes dimerisation domain"/>
    <property type="match status" value="1"/>
</dbReference>
<dbReference type="Proteomes" id="UP000594261">
    <property type="component" value="Chromosome 4"/>
</dbReference>
<dbReference type="InterPro" id="IPR025525">
    <property type="entry name" value="hAT-like_transposase_RNase-H"/>
</dbReference>
<feature type="domain" description="NAC" evidence="13">
    <location>
        <begin position="715"/>
        <end position="861"/>
    </location>
</feature>
<dbReference type="InParanoid" id="A0A7N2R3U4"/>
<dbReference type="PROSITE" id="PS51005">
    <property type="entry name" value="NAC"/>
    <property type="match status" value="1"/>
</dbReference>
<dbReference type="InterPro" id="IPR003441">
    <property type="entry name" value="NAC-dom"/>
</dbReference>
<dbReference type="SUPFAM" id="SSF57667">
    <property type="entry name" value="beta-beta-alpha zinc fingers"/>
    <property type="match status" value="1"/>
</dbReference>
<dbReference type="AlphaFoldDB" id="A0A7N2R3U4"/>
<evidence type="ECO:0000256" key="8">
    <source>
        <dbReference type="ARBA" id="ARBA00023163"/>
    </source>
</evidence>
<protein>
    <recommendedName>
        <fullName evidence="16">Transposase</fullName>
    </recommendedName>
</protein>
<dbReference type="Pfam" id="PF14372">
    <property type="entry name" value="hAT-like_RNase-H"/>
    <property type="match status" value="1"/>
</dbReference>
<dbReference type="GO" id="GO:0046983">
    <property type="term" value="F:protein dimerization activity"/>
    <property type="evidence" value="ECO:0007669"/>
    <property type="project" value="InterPro"/>
</dbReference>
<proteinExistence type="predicted"/>
<reference evidence="14" key="2">
    <citation type="submission" date="2021-01" db="UniProtKB">
        <authorList>
            <consortium name="EnsemblPlants"/>
        </authorList>
    </citation>
    <scope>IDENTIFICATION</scope>
</reference>
<dbReference type="PROSITE" id="PS50808">
    <property type="entry name" value="ZF_BED"/>
    <property type="match status" value="1"/>
</dbReference>
<keyword evidence="6" id="KW-0805">Transcription regulation</keyword>
<dbReference type="InterPro" id="IPR008906">
    <property type="entry name" value="HATC_C_dom"/>
</dbReference>
<organism evidence="14 15">
    <name type="scientific">Quercus lobata</name>
    <name type="common">Valley oak</name>
    <dbReference type="NCBI Taxonomy" id="97700"/>
    <lineage>
        <taxon>Eukaryota</taxon>
        <taxon>Viridiplantae</taxon>
        <taxon>Streptophyta</taxon>
        <taxon>Embryophyta</taxon>
        <taxon>Tracheophyta</taxon>
        <taxon>Spermatophyta</taxon>
        <taxon>Magnoliopsida</taxon>
        <taxon>eudicotyledons</taxon>
        <taxon>Gunneridae</taxon>
        <taxon>Pentapetalae</taxon>
        <taxon>rosids</taxon>
        <taxon>fabids</taxon>
        <taxon>Fagales</taxon>
        <taxon>Fagaceae</taxon>
        <taxon>Quercus</taxon>
    </lineage>
</organism>
<dbReference type="InterPro" id="IPR003656">
    <property type="entry name" value="Znf_BED"/>
</dbReference>
<evidence type="ECO:0000313" key="14">
    <source>
        <dbReference type="EnsemblPlants" id="QL04p087373:mrna"/>
    </source>
</evidence>
<reference evidence="14 15" key="1">
    <citation type="journal article" date="2016" name="G3 (Bethesda)">
        <title>First Draft Assembly and Annotation of the Genome of a California Endemic Oak Quercus lobata Nee (Fagaceae).</title>
        <authorList>
            <person name="Sork V.L."/>
            <person name="Fitz-Gibbon S.T."/>
            <person name="Puiu D."/>
            <person name="Crepeau M."/>
            <person name="Gugger P.F."/>
            <person name="Sherman R."/>
            <person name="Stevens K."/>
            <person name="Langley C.H."/>
            <person name="Pellegrini M."/>
            <person name="Salzberg S.L."/>
        </authorList>
    </citation>
    <scope>NUCLEOTIDE SEQUENCE [LARGE SCALE GENOMIC DNA]</scope>
    <source>
        <strain evidence="14 15">cv. SW786</strain>
    </source>
</reference>
<keyword evidence="9" id="KW-0539">Nucleus</keyword>
<dbReference type="InterPro" id="IPR036093">
    <property type="entry name" value="NAC_dom_sf"/>
</dbReference>
<keyword evidence="3" id="KW-0479">Metal-binding</keyword>
<keyword evidence="7" id="KW-0238">DNA-binding</keyword>
<sequence>MDSMEPTQPNVATTRPTMRPPRPPQVISSSNPNKRKSPSTAWDHFEKFIDEEGRTKARCIYCSKEYMADSKIYGTSNLKNHTPICPEYLYNELHDGQDPLSKDVEEGNLVPRTFTNVVGRKVLAEMIILDELPFRFVENQGFRRFCNVFQPNFNIPSRFTVAKDVSRIYFEEKDKLRNALRGRRLCLTTDTWTSIQNFNYMCLTCHFIDDDWKLHKRILNFCIVDNHKGKTIGKMVESCLEEWNIEGIFTLTVDNASSNDVAISYLKEATNRWKGTVLGNEFVHVRCCAHILNLIVTDGLKHHNKSIDRVRHAVRYVKASPNRLQTFKRCVEKMKIESKAILCLDVATRWNSTYKMLENAEKFEHAFKRMEYEDLEYILHFRDGNYDRRPPNEDDWETCRKFVKFLKLFYNATKRFSGSLYVTSNAFFDEIYMIKRKIDLFSRSEDHFLYSMAKTMKEKFDKYWGSGEDSSKKGNVLLYVAVVLDPRKKVDYLNYCLSNLYGENAAKVITDLVESVLKRLYEHYNSTHSSYVSIQSASEISRMEGVSVDVDDDDDDDPDRFIASQYKAFRQGKQPVGCVDEVAKYLMENIEGENDKTFNILAWWKYNTNKYSILSRLARDVLAVPVSTVASESAFSTGGRILDPFRSSLAPEMVQSLICTQNWLQSLVQISLRQAMDDVELFEDYGKFFLEAKLASPSAASPSPSMLVQKLLMELPPGVKFRPNDQEIVLYYLLNKVQGNPIFEDSMNVIVDCDVFGDPITWMKIFQETHMDRLYFYTKLKKKNKHVERSTHSATWRSQKDEVLYDDSKAIHYGSKRSFSFVAKNGFNATGRWTMNEYRLDGQFANTTNNDNYVICCISKKENIQKTNI</sequence>
<dbReference type="Gene3D" id="2.170.150.80">
    <property type="entry name" value="NAC domain"/>
    <property type="match status" value="1"/>
</dbReference>
<dbReference type="SMART" id="SM00614">
    <property type="entry name" value="ZnF_BED"/>
    <property type="match status" value="1"/>
</dbReference>
<dbReference type="GO" id="GO:0005634">
    <property type="term" value="C:nucleus"/>
    <property type="evidence" value="ECO:0007669"/>
    <property type="project" value="UniProtKB-SubCell"/>
</dbReference>
<evidence type="ECO:0000256" key="5">
    <source>
        <dbReference type="ARBA" id="ARBA00022833"/>
    </source>
</evidence>
<dbReference type="PANTHER" id="PTHR46481">
    <property type="entry name" value="ZINC FINGER BED DOMAIN-CONTAINING PROTEIN 4"/>
    <property type="match status" value="1"/>
</dbReference>
<name>A0A7N2R3U4_QUELO</name>
<feature type="region of interest" description="Disordered" evidence="11">
    <location>
        <begin position="1"/>
        <end position="39"/>
    </location>
</feature>
<dbReference type="GO" id="GO:0008270">
    <property type="term" value="F:zinc ion binding"/>
    <property type="evidence" value="ECO:0007669"/>
    <property type="project" value="UniProtKB-KW"/>
</dbReference>
<dbReference type="SUPFAM" id="SSF101941">
    <property type="entry name" value="NAC domain"/>
    <property type="match status" value="1"/>
</dbReference>
<dbReference type="Gramene" id="QL04p087373:mrna">
    <property type="protein sequence ID" value="QL04p087373:mrna"/>
    <property type="gene ID" value="QL04p087373"/>
</dbReference>
<evidence type="ECO:0000256" key="6">
    <source>
        <dbReference type="ARBA" id="ARBA00023015"/>
    </source>
</evidence>
<evidence type="ECO:0000256" key="3">
    <source>
        <dbReference type="ARBA" id="ARBA00022723"/>
    </source>
</evidence>
<evidence type="ECO:0000259" key="13">
    <source>
        <dbReference type="PROSITE" id="PS51005"/>
    </source>
</evidence>
<evidence type="ECO:0000256" key="4">
    <source>
        <dbReference type="ARBA" id="ARBA00022771"/>
    </source>
</evidence>
<dbReference type="GO" id="GO:0006355">
    <property type="term" value="P:regulation of DNA-templated transcription"/>
    <property type="evidence" value="ECO:0007669"/>
    <property type="project" value="InterPro"/>
</dbReference>
<comment type="subunit">
    <text evidence="2">Homodimer.</text>
</comment>
<evidence type="ECO:0000256" key="2">
    <source>
        <dbReference type="ARBA" id="ARBA00011738"/>
    </source>
</evidence>
<dbReference type="GO" id="GO:0003677">
    <property type="term" value="F:DNA binding"/>
    <property type="evidence" value="ECO:0007669"/>
    <property type="project" value="UniProtKB-KW"/>
</dbReference>
<evidence type="ECO:0008006" key="16">
    <source>
        <dbReference type="Google" id="ProtNLM"/>
    </source>
</evidence>
<dbReference type="SUPFAM" id="SSF53098">
    <property type="entry name" value="Ribonuclease H-like"/>
    <property type="match status" value="1"/>
</dbReference>
<feature type="compositionally biased region" description="Polar residues" evidence="11">
    <location>
        <begin position="1"/>
        <end position="12"/>
    </location>
</feature>
<evidence type="ECO:0000313" key="15">
    <source>
        <dbReference type="Proteomes" id="UP000594261"/>
    </source>
</evidence>
<feature type="domain" description="BED-type" evidence="12">
    <location>
        <begin position="36"/>
        <end position="92"/>
    </location>
</feature>
<dbReference type="PANTHER" id="PTHR46481:SF7">
    <property type="entry name" value="ZINC FINGER BED DOMAIN-CONTAINING PROTEIN RICESLEEPER 2-LIKE"/>
    <property type="match status" value="1"/>
</dbReference>
<dbReference type="EnsemblPlants" id="QL04p087373:mrna">
    <property type="protein sequence ID" value="QL04p087373:mrna"/>
    <property type="gene ID" value="QL04p087373"/>
</dbReference>
<dbReference type="OMA" id="HVERSTH"/>
<evidence type="ECO:0000256" key="10">
    <source>
        <dbReference type="PROSITE-ProRule" id="PRU00027"/>
    </source>
</evidence>
<dbReference type="InterPro" id="IPR012337">
    <property type="entry name" value="RNaseH-like_sf"/>
</dbReference>